<evidence type="ECO:0000313" key="4">
    <source>
        <dbReference type="Proteomes" id="UP000441336"/>
    </source>
</evidence>
<keyword evidence="2" id="KW-0732">Signal</keyword>
<name>A0A7K1TIV9_9BACT</name>
<sequence>MKKLLSYLAPAAVVLLASCSSEPSDWRPDQKVSLDQIAPGTRPSDNFDQGTDAAPNQAKGGAITKPTNSSMNIKRAAPTAGAVQTADTQEGTAAKPGEGATTQQGGATSAPGTPGTAPVASPGMHQDPTSGNNTNTNRK</sequence>
<dbReference type="PROSITE" id="PS51257">
    <property type="entry name" value="PROKAR_LIPOPROTEIN"/>
    <property type="match status" value="1"/>
</dbReference>
<organism evidence="3 4">
    <name type="scientific">Hymenobacter ginkgonis</name>
    <dbReference type="NCBI Taxonomy" id="2682976"/>
    <lineage>
        <taxon>Bacteria</taxon>
        <taxon>Pseudomonadati</taxon>
        <taxon>Bacteroidota</taxon>
        <taxon>Cytophagia</taxon>
        <taxon>Cytophagales</taxon>
        <taxon>Hymenobacteraceae</taxon>
        <taxon>Hymenobacter</taxon>
    </lineage>
</organism>
<feature type="chain" id="PRO_5029710070" description="Lipoprotein" evidence="2">
    <location>
        <begin position="24"/>
        <end position="139"/>
    </location>
</feature>
<reference evidence="3 4" key="1">
    <citation type="submission" date="2019-12" db="EMBL/GenBank/DDBJ databases">
        <title>Hymenobacter sp. HMF4947 Genome sequencing and assembly.</title>
        <authorList>
            <person name="Kang H."/>
            <person name="Cha I."/>
            <person name="Kim H."/>
            <person name="Joh K."/>
        </authorList>
    </citation>
    <scope>NUCLEOTIDE SEQUENCE [LARGE SCALE GENOMIC DNA]</scope>
    <source>
        <strain evidence="3 4">HMF4947</strain>
    </source>
</reference>
<accession>A0A7K1TIV9</accession>
<gene>
    <name evidence="3" type="ORF">GO988_18625</name>
</gene>
<dbReference type="EMBL" id="WQKZ01000004">
    <property type="protein sequence ID" value="MVN78350.1"/>
    <property type="molecule type" value="Genomic_DNA"/>
</dbReference>
<feature type="compositionally biased region" description="Low complexity" evidence="1">
    <location>
        <begin position="96"/>
        <end position="123"/>
    </location>
</feature>
<dbReference type="AlphaFoldDB" id="A0A7K1TIV9"/>
<proteinExistence type="predicted"/>
<feature type="compositionally biased region" description="Polar residues" evidence="1">
    <location>
        <begin position="127"/>
        <end position="139"/>
    </location>
</feature>
<evidence type="ECO:0000313" key="3">
    <source>
        <dbReference type="EMBL" id="MVN78350.1"/>
    </source>
</evidence>
<dbReference type="RefSeq" id="WP_157568318.1">
    <property type="nucleotide sequence ID" value="NZ_WQKZ01000004.1"/>
</dbReference>
<feature type="region of interest" description="Disordered" evidence="1">
    <location>
        <begin position="20"/>
        <end position="139"/>
    </location>
</feature>
<dbReference type="Proteomes" id="UP000441336">
    <property type="component" value="Unassembled WGS sequence"/>
</dbReference>
<protein>
    <recommendedName>
        <fullName evidence="5">Lipoprotein</fullName>
    </recommendedName>
</protein>
<evidence type="ECO:0008006" key="5">
    <source>
        <dbReference type="Google" id="ProtNLM"/>
    </source>
</evidence>
<comment type="caution">
    <text evidence="3">The sequence shown here is derived from an EMBL/GenBank/DDBJ whole genome shotgun (WGS) entry which is preliminary data.</text>
</comment>
<evidence type="ECO:0000256" key="2">
    <source>
        <dbReference type="SAM" id="SignalP"/>
    </source>
</evidence>
<evidence type="ECO:0000256" key="1">
    <source>
        <dbReference type="SAM" id="MobiDB-lite"/>
    </source>
</evidence>
<keyword evidence="4" id="KW-1185">Reference proteome</keyword>
<feature type="signal peptide" evidence="2">
    <location>
        <begin position="1"/>
        <end position="23"/>
    </location>
</feature>